<dbReference type="InterPro" id="IPR007404">
    <property type="entry name" value="YdjM-like"/>
</dbReference>
<dbReference type="Proteomes" id="UP000318878">
    <property type="component" value="Unassembled WGS sequence"/>
</dbReference>
<dbReference type="EMBL" id="SJPF01000004">
    <property type="protein sequence ID" value="TWT31942.1"/>
    <property type="molecule type" value="Genomic_DNA"/>
</dbReference>
<keyword evidence="1" id="KW-0812">Transmembrane</keyword>
<dbReference type="OrthoDB" id="5295350at2"/>
<feature type="transmembrane region" description="Helical" evidence="1">
    <location>
        <begin position="6"/>
        <end position="26"/>
    </location>
</feature>
<name>A0A5C5V2J7_9BACT</name>
<evidence type="ECO:0000256" key="1">
    <source>
        <dbReference type="SAM" id="Phobius"/>
    </source>
</evidence>
<dbReference type="AlphaFoldDB" id="A0A5C5V2J7"/>
<organism evidence="2 3">
    <name type="scientific">Blastopirellula retiformator</name>
    <dbReference type="NCBI Taxonomy" id="2527970"/>
    <lineage>
        <taxon>Bacteria</taxon>
        <taxon>Pseudomonadati</taxon>
        <taxon>Planctomycetota</taxon>
        <taxon>Planctomycetia</taxon>
        <taxon>Pirellulales</taxon>
        <taxon>Pirellulaceae</taxon>
        <taxon>Blastopirellula</taxon>
    </lineage>
</organism>
<gene>
    <name evidence="2" type="ORF">Enr8_38680</name>
</gene>
<dbReference type="RefSeq" id="WP_146434481.1">
    <property type="nucleotide sequence ID" value="NZ_SJPF01000004.1"/>
</dbReference>
<reference evidence="2 3" key="1">
    <citation type="submission" date="2019-02" db="EMBL/GenBank/DDBJ databases">
        <title>Deep-cultivation of Planctomycetes and their phenomic and genomic characterization uncovers novel biology.</title>
        <authorList>
            <person name="Wiegand S."/>
            <person name="Jogler M."/>
            <person name="Boedeker C."/>
            <person name="Pinto D."/>
            <person name="Vollmers J."/>
            <person name="Rivas-Marin E."/>
            <person name="Kohn T."/>
            <person name="Peeters S.H."/>
            <person name="Heuer A."/>
            <person name="Rast P."/>
            <person name="Oberbeckmann S."/>
            <person name="Bunk B."/>
            <person name="Jeske O."/>
            <person name="Meyerdierks A."/>
            <person name="Storesund J.E."/>
            <person name="Kallscheuer N."/>
            <person name="Luecker S."/>
            <person name="Lage O.M."/>
            <person name="Pohl T."/>
            <person name="Merkel B.J."/>
            <person name="Hornburger P."/>
            <person name="Mueller R.-W."/>
            <person name="Bruemmer F."/>
            <person name="Labrenz M."/>
            <person name="Spormann A.M."/>
            <person name="Op Den Camp H."/>
            <person name="Overmann J."/>
            <person name="Amann R."/>
            <person name="Jetten M.S.M."/>
            <person name="Mascher T."/>
            <person name="Medema M.H."/>
            <person name="Devos D.P."/>
            <person name="Kaster A.-K."/>
            <person name="Ovreas L."/>
            <person name="Rohde M."/>
            <person name="Galperin M.Y."/>
            <person name="Jogler C."/>
        </authorList>
    </citation>
    <scope>NUCLEOTIDE SEQUENCE [LARGE SCALE GENOMIC DNA]</scope>
    <source>
        <strain evidence="2 3">Enr8</strain>
    </source>
</reference>
<feature type="transmembrane region" description="Helical" evidence="1">
    <location>
        <begin position="92"/>
        <end position="109"/>
    </location>
</feature>
<protein>
    <recommendedName>
        <fullName evidence="4">Inner membrane protein</fullName>
    </recommendedName>
</protein>
<evidence type="ECO:0008006" key="4">
    <source>
        <dbReference type="Google" id="ProtNLM"/>
    </source>
</evidence>
<dbReference type="Pfam" id="PF04307">
    <property type="entry name" value="YdjM"/>
    <property type="match status" value="1"/>
</dbReference>
<evidence type="ECO:0000313" key="2">
    <source>
        <dbReference type="EMBL" id="TWT31942.1"/>
    </source>
</evidence>
<keyword evidence="3" id="KW-1185">Reference proteome</keyword>
<feature type="transmembrane region" description="Helical" evidence="1">
    <location>
        <begin position="121"/>
        <end position="139"/>
    </location>
</feature>
<accession>A0A5C5V2J7</accession>
<comment type="caution">
    <text evidence="2">The sequence shown here is derived from an EMBL/GenBank/DDBJ whole genome shotgun (WGS) entry which is preliminary data.</text>
</comment>
<evidence type="ECO:0000313" key="3">
    <source>
        <dbReference type="Proteomes" id="UP000318878"/>
    </source>
</evidence>
<sequence length="257" mass="28072">MAGFNTHITTSTIVGIGYGAAAYVFMPEVANGETVTITTCMLTAGLCSIAGILPDLDSGSGRPVKEISAFVAAMAPMLMIDRFRRFGMGPEEIALAGAIIYMVIRFGVAEVFKKYTKHRGMWHSIPAAISVALVAFLVVSGERLDVRLLKASAVFLGFMVHLTLDEIWSVEWHGVMPRFKKSFGTAIKFWNPNSMWSNFSTYSKLAILVMAAVGDPILMQQYHLHRTPEEMQAAAPGTVPTQPPEIATEPLTFPITR</sequence>
<keyword evidence="1" id="KW-1133">Transmembrane helix</keyword>
<feature type="transmembrane region" description="Helical" evidence="1">
    <location>
        <begin position="33"/>
        <end position="52"/>
    </location>
</feature>
<proteinExistence type="predicted"/>
<keyword evidence="1" id="KW-0472">Membrane</keyword>